<organism evidence="12 13">
    <name type="scientific">Poecilia reticulata</name>
    <name type="common">Guppy</name>
    <name type="synonym">Acanthophacelus reticulatus</name>
    <dbReference type="NCBI Taxonomy" id="8081"/>
    <lineage>
        <taxon>Eukaryota</taxon>
        <taxon>Metazoa</taxon>
        <taxon>Chordata</taxon>
        <taxon>Craniata</taxon>
        <taxon>Vertebrata</taxon>
        <taxon>Euteleostomi</taxon>
        <taxon>Actinopterygii</taxon>
        <taxon>Neopterygii</taxon>
        <taxon>Teleostei</taxon>
        <taxon>Neoteleostei</taxon>
        <taxon>Acanthomorphata</taxon>
        <taxon>Ovalentaria</taxon>
        <taxon>Atherinomorphae</taxon>
        <taxon>Cyprinodontiformes</taxon>
        <taxon>Poeciliidae</taxon>
        <taxon>Poeciliinae</taxon>
        <taxon>Poecilia</taxon>
    </lineage>
</organism>
<evidence type="ECO:0000256" key="10">
    <source>
        <dbReference type="SAM" id="Phobius"/>
    </source>
</evidence>
<evidence type="ECO:0000259" key="11">
    <source>
        <dbReference type="PROSITE" id="PS50262"/>
    </source>
</evidence>
<feature type="transmembrane region" description="Helical" evidence="10">
    <location>
        <begin position="219"/>
        <end position="240"/>
    </location>
</feature>
<keyword evidence="5 10" id="KW-0472">Membrane</keyword>
<evidence type="ECO:0000256" key="8">
    <source>
        <dbReference type="ARBA" id="ARBA00023224"/>
    </source>
</evidence>
<feature type="transmembrane region" description="Helical" evidence="10">
    <location>
        <begin position="160"/>
        <end position="177"/>
    </location>
</feature>
<dbReference type="GeneTree" id="ENSGT00940000164014"/>
<dbReference type="PRINTS" id="PR00237">
    <property type="entry name" value="GPCRRHODOPSN"/>
</dbReference>
<name>A0A3P9MVC9_POERE</name>
<evidence type="ECO:0000256" key="7">
    <source>
        <dbReference type="ARBA" id="ARBA00023180"/>
    </source>
</evidence>
<evidence type="ECO:0000256" key="2">
    <source>
        <dbReference type="ARBA" id="ARBA00022692"/>
    </source>
</evidence>
<evidence type="ECO:0000313" key="12">
    <source>
        <dbReference type="Ensembl" id="ENSPREP00000001307.1"/>
    </source>
</evidence>
<protein>
    <submittedName>
        <fullName evidence="12">Mas-related G-protein coupled receptor member X2-like</fullName>
    </submittedName>
</protein>
<dbReference type="InterPro" id="IPR000276">
    <property type="entry name" value="GPCR_Rhodpsn"/>
</dbReference>
<keyword evidence="8 9" id="KW-0807">Transducer</keyword>
<keyword evidence="4 9" id="KW-0297">G-protein coupled receptor</keyword>
<dbReference type="GO" id="GO:0035025">
    <property type="term" value="P:positive regulation of Rho protein signal transduction"/>
    <property type="evidence" value="ECO:0007669"/>
    <property type="project" value="TreeGrafter"/>
</dbReference>
<feature type="transmembrane region" description="Helical" evidence="10">
    <location>
        <begin position="55"/>
        <end position="76"/>
    </location>
</feature>
<comment type="similarity">
    <text evidence="9">Belongs to the G-protein coupled receptor 1 family.</text>
</comment>
<evidence type="ECO:0000256" key="6">
    <source>
        <dbReference type="ARBA" id="ARBA00023170"/>
    </source>
</evidence>
<dbReference type="PROSITE" id="PS50262">
    <property type="entry name" value="G_PROTEIN_RECEP_F1_2"/>
    <property type="match status" value="1"/>
</dbReference>
<evidence type="ECO:0000256" key="9">
    <source>
        <dbReference type="RuleBase" id="RU000688"/>
    </source>
</evidence>
<dbReference type="Gene3D" id="1.20.1070.10">
    <property type="entry name" value="Rhodopsin 7-helix transmembrane proteins"/>
    <property type="match status" value="2"/>
</dbReference>
<keyword evidence="13" id="KW-1185">Reference proteome</keyword>
<keyword evidence="2 9" id="KW-0812">Transmembrane</keyword>
<dbReference type="SUPFAM" id="SSF81321">
    <property type="entry name" value="Family A G protein-coupled receptor-like"/>
    <property type="match status" value="1"/>
</dbReference>
<dbReference type="InterPro" id="IPR017452">
    <property type="entry name" value="GPCR_Rhodpsn_7TM"/>
</dbReference>
<proteinExistence type="inferred from homology"/>
<evidence type="ECO:0000256" key="5">
    <source>
        <dbReference type="ARBA" id="ARBA00023136"/>
    </source>
</evidence>
<dbReference type="PANTHER" id="PTHR24232:SF85">
    <property type="entry name" value="G-PROTEIN COUPLED RECEPTOR 4"/>
    <property type="match status" value="1"/>
</dbReference>
<dbReference type="GO" id="GO:0004930">
    <property type="term" value="F:G protein-coupled receptor activity"/>
    <property type="evidence" value="ECO:0007669"/>
    <property type="project" value="UniProtKB-KW"/>
</dbReference>
<evidence type="ECO:0000256" key="4">
    <source>
        <dbReference type="ARBA" id="ARBA00023040"/>
    </source>
</evidence>
<dbReference type="GO" id="GO:0007200">
    <property type="term" value="P:phospholipase C-activating G protein-coupled receptor signaling pathway"/>
    <property type="evidence" value="ECO:0007669"/>
    <property type="project" value="TreeGrafter"/>
</dbReference>
<evidence type="ECO:0000256" key="3">
    <source>
        <dbReference type="ARBA" id="ARBA00022989"/>
    </source>
</evidence>
<dbReference type="Ensembl" id="ENSPRET00000001347.1">
    <property type="protein sequence ID" value="ENSPREP00000001307.1"/>
    <property type="gene ID" value="ENSPREG00000000991.1"/>
</dbReference>
<dbReference type="AlphaFoldDB" id="A0A3P9MVC9"/>
<reference evidence="12" key="3">
    <citation type="submission" date="2025-09" db="UniProtKB">
        <authorList>
            <consortium name="Ensembl"/>
        </authorList>
    </citation>
    <scope>IDENTIFICATION</scope>
    <source>
        <strain evidence="12">Guanapo</strain>
    </source>
</reference>
<evidence type="ECO:0000256" key="1">
    <source>
        <dbReference type="ARBA" id="ARBA00004141"/>
    </source>
</evidence>
<feature type="transmembrane region" description="Helical" evidence="10">
    <location>
        <begin position="119"/>
        <end position="139"/>
    </location>
</feature>
<reference evidence="12" key="2">
    <citation type="submission" date="2025-08" db="UniProtKB">
        <authorList>
            <consortium name="Ensembl"/>
        </authorList>
    </citation>
    <scope>IDENTIFICATION</scope>
    <source>
        <strain evidence="12">Guanapo</strain>
    </source>
</reference>
<dbReference type="Pfam" id="PF00001">
    <property type="entry name" value="7tm_1"/>
    <property type="match status" value="1"/>
</dbReference>
<feature type="transmembrane region" description="Helical" evidence="10">
    <location>
        <begin position="189"/>
        <end position="207"/>
    </location>
</feature>
<sequence length="315" mass="36536">MDYNATSFIPNYNNSNNSFNHYNSYNNTFPNSTNSPYPYSYLDRFCWAYGGNTTLFSIIFISIWGLLALLAIYCLYSQIRSERVVPVFIINLLISDIIQIFCVIVQLANINYGFIHNFVIYYVYHCGVMGSVFFMTFIGMERYLLIAWPFWYRFQRKVKVSASVSVVSWILSVFISLNNGNLQGSLMVLPLPLLIFFLVHSIKALSASHNVPPDERRRIIAVLTLVLFAYILTFLPHIILEFLMMGVRWLWYLDFTTFRNFDNVSCTLMQINPLTDLLLYILMKKWLLDKLLALLCCCRKTNSGNQQTNGITVTT</sequence>
<comment type="subcellular location">
    <subcellularLocation>
        <location evidence="1">Membrane</location>
        <topology evidence="1">Multi-pass membrane protein</topology>
    </subcellularLocation>
</comment>
<keyword evidence="3 10" id="KW-1133">Transmembrane helix</keyword>
<dbReference type="GO" id="GO:0005886">
    <property type="term" value="C:plasma membrane"/>
    <property type="evidence" value="ECO:0007669"/>
    <property type="project" value="TreeGrafter"/>
</dbReference>
<reference evidence="13" key="1">
    <citation type="submission" date="2013-11" db="EMBL/GenBank/DDBJ databases">
        <title>The genomic landscape of the Guanapo guppy.</title>
        <authorList>
            <person name="Kuenstner A."/>
            <person name="Dreyer C."/>
        </authorList>
    </citation>
    <scope>NUCLEOTIDE SEQUENCE</scope>
    <source>
        <strain evidence="13">Guanapo</strain>
    </source>
</reference>
<dbReference type="Bgee" id="ENSPREG00000000991">
    <property type="expression patterns" value="Expressed in caudal fin and 1 other cell type or tissue"/>
</dbReference>
<dbReference type="PANTHER" id="PTHR24232">
    <property type="entry name" value="G-PROTEIN COUPLED RECEPTOR"/>
    <property type="match status" value="1"/>
</dbReference>
<keyword evidence="6 9" id="KW-0675">Receptor</keyword>
<dbReference type="OMA" id="WPFWYRF"/>
<feature type="transmembrane region" description="Helical" evidence="10">
    <location>
        <begin position="88"/>
        <end position="107"/>
    </location>
</feature>
<dbReference type="Proteomes" id="UP000242638">
    <property type="component" value="Unassembled WGS sequence"/>
</dbReference>
<feature type="domain" description="G-protein coupled receptors family 1 profile" evidence="11">
    <location>
        <begin position="67"/>
        <end position="280"/>
    </location>
</feature>
<accession>A0A3P9MVC9</accession>
<evidence type="ECO:0000313" key="13">
    <source>
        <dbReference type="Proteomes" id="UP000242638"/>
    </source>
</evidence>
<dbReference type="PROSITE" id="PS00237">
    <property type="entry name" value="G_PROTEIN_RECEP_F1_1"/>
    <property type="match status" value="1"/>
</dbReference>
<keyword evidence="7" id="KW-0325">Glycoprotein</keyword>